<reference evidence="7 8" key="1">
    <citation type="submission" date="2018-11" db="EMBL/GenBank/DDBJ databases">
        <title>Genomes From Bacteria Associated with the Canine Oral Cavity: a Test Case for Automated Genome-Based Taxonomic Assignment.</title>
        <authorList>
            <person name="Coil D.A."/>
            <person name="Jospin G."/>
            <person name="Darling A.E."/>
            <person name="Wallis C."/>
            <person name="Davis I.J."/>
            <person name="Harris S."/>
            <person name="Eisen J.A."/>
            <person name="Holcombe L.J."/>
            <person name="O'Flynn C."/>
        </authorList>
    </citation>
    <scope>NUCLEOTIDE SEQUENCE [LARGE SCALE GENOMIC DNA]</scope>
    <source>
        <strain evidence="7 8">OH2822_COT-296</strain>
    </source>
</reference>
<dbReference type="InterPro" id="IPR051611">
    <property type="entry name" value="ECF_transporter_component"/>
</dbReference>
<protein>
    <submittedName>
        <fullName evidence="7">Energy-coupling factor transporter transmembrane protein EcfT</fullName>
    </submittedName>
</protein>
<evidence type="ECO:0000256" key="6">
    <source>
        <dbReference type="SAM" id="Phobius"/>
    </source>
</evidence>
<dbReference type="PANTHER" id="PTHR34857">
    <property type="entry name" value="SLL0384 PROTEIN"/>
    <property type="match status" value="1"/>
</dbReference>
<evidence type="ECO:0000313" key="7">
    <source>
        <dbReference type="EMBL" id="RRD49067.1"/>
    </source>
</evidence>
<evidence type="ECO:0000256" key="2">
    <source>
        <dbReference type="ARBA" id="ARBA00022475"/>
    </source>
</evidence>
<dbReference type="EMBL" id="RQYT01000023">
    <property type="protein sequence ID" value="RRD49067.1"/>
    <property type="molecule type" value="Genomic_DNA"/>
</dbReference>
<feature type="transmembrane region" description="Helical" evidence="6">
    <location>
        <begin position="201"/>
        <end position="222"/>
    </location>
</feature>
<dbReference type="RefSeq" id="WP_125228286.1">
    <property type="nucleotide sequence ID" value="NZ_RQYT01000023.1"/>
</dbReference>
<dbReference type="Pfam" id="PF02361">
    <property type="entry name" value="CbiQ"/>
    <property type="match status" value="1"/>
</dbReference>
<dbReference type="Proteomes" id="UP000280935">
    <property type="component" value="Unassembled WGS sequence"/>
</dbReference>
<dbReference type="CDD" id="cd16914">
    <property type="entry name" value="EcfT"/>
    <property type="match status" value="1"/>
</dbReference>
<dbReference type="InterPro" id="IPR003339">
    <property type="entry name" value="ABC/ECF_trnsptr_transmembrane"/>
</dbReference>
<comment type="subcellular location">
    <subcellularLocation>
        <location evidence="1">Membrane</location>
        <topology evidence="1">Multi-pass membrane protein</topology>
    </subcellularLocation>
</comment>
<feature type="transmembrane region" description="Helical" evidence="6">
    <location>
        <begin position="56"/>
        <end position="74"/>
    </location>
</feature>
<gene>
    <name evidence="7" type="ORF">EII35_09780</name>
</gene>
<organism evidence="7 8">
    <name type="scientific">Arachnia propionica</name>
    <dbReference type="NCBI Taxonomy" id="1750"/>
    <lineage>
        <taxon>Bacteria</taxon>
        <taxon>Bacillati</taxon>
        <taxon>Actinomycetota</taxon>
        <taxon>Actinomycetes</taxon>
        <taxon>Propionibacteriales</taxon>
        <taxon>Propionibacteriaceae</taxon>
        <taxon>Arachnia</taxon>
    </lineage>
</organism>
<accession>A0A3P1WTG9</accession>
<dbReference type="OrthoDB" id="92887at2"/>
<comment type="caution">
    <text evidence="7">The sequence shown here is derived from an EMBL/GenBank/DDBJ whole genome shotgun (WGS) entry which is preliminary data.</text>
</comment>
<evidence type="ECO:0000256" key="1">
    <source>
        <dbReference type="ARBA" id="ARBA00004141"/>
    </source>
</evidence>
<sequence>MSRHRCTLHPFVGFLTPLIASPFVLVIGSWGLLLALLIGCLLLSVAAGWPVMRRTIIVTSVVLGFVALSFLPWLGGHHAILLGLRMATLTALIVATYSTLDWQSFADTLITHARVPYPLVDVMGMGRRFTALMKREMREMATRLRIDARGHFLRWLRSLPKVVVPMLVASFRLADLTAMAMESRGFASRRGRTTHTARRPGWFDVAALVALTGALIWAGAVLP</sequence>
<keyword evidence="4 6" id="KW-1133">Transmembrane helix</keyword>
<evidence type="ECO:0000256" key="5">
    <source>
        <dbReference type="ARBA" id="ARBA00023136"/>
    </source>
</evidence>
<dbReference type="AlphaFoldDB" id="A0A3P1WTG9"/>
<evidence type="ECO:0000313" key="8">
    <source>
        <dbReference type="Proteomes" id="UP000280935"/>
    </source>
</evidence>
<feature type="transmembrane region" description="Helical" evidence="6">
    <location>
        <begin position="30"/>
        <end position="49"/>
    </location>
</feature>
<keyword evidence="2" id="KW-1003">Cell membrane</keyword>
<evidence type="ECO:0000256" key="3">
    <source>
        <dbReference type="ARBA" id="ARBA00022692"/>
    </source>
</evidence>
<name>A0A3P1WTG9_9ACTN</name>
<keyword evidence="5 6" id="KW-0472">Membrane</keyword>
<feature type="transmembrane region" description="Helical" evidence="6">
    <location>
        <begin position="80"/>
        <end position="100"/>
    </location>
</feature>
<proteinExistence type="predicted"/>
<dbReference type="PANTHER" id="PTHR34857:SF2">
    <property type="entry name" value="SLL0384 PROTEIN"/>
    <property type="match status" value="1"/>
</dbReference>
<evidence type="ECO:0000256" key="4">
    <source>
        <dbReference type="ARBA" id="ARBA00022989"/>
    </source>
</evidence>
<keyword evidence="3 6" id="KW-0812">Transmembrane</keyword>
<dbReference type="GO" id="GO:0005886">
    <property type="term" value="C:plasma membrane"/>
    <property type="evidence" value="ECO:0007669"/>
    <property type="project" value="UniProtKB-ARBA"/>
</dbReference>